<protein>
    <recommendedName>
        <fullName evidence="4">G protein-coupled receptor</fullName>
    </recommendedName>
</protein>
<name>A0AAN5CKV5_9BILA</name>
<gene>
    <name evidence="2" type="ORF">PMAYCL1PPCAC_16505</name>
</gene>
<reference evidence="3" key="1">
    <citation type="submission" date="2022-10" db="EMBL/GenBank/DDBJ databases">
        <title>Genome assembly of Pristionchus species.</title>
        <authorList>
            <person name="Yoshida K."/>
            <person name="Sommer R.J."/>
        </authorList>
    </citation>
    <scope>NUCLEOTIDE SEQUENCE [LARGE SCALE GENOMIC DNA]</scope>
    <source>
        <strain evidence="3">RS5460</strain>
    </source>
</reference>
<organism evidence="2 3">
    <name type="scientific">Pristionchus mayeri</name>
    <dbReference type="NCBI Taxonomy" id="1317129"/>
    <lineage>
        <taxon>Eukaryota</taxon>
        <taxon>Metazoa</taxon>
        <taxon>Ecdysozoa</taxon>
        <taxon>Nematoda</taxon>
        <taxon>Chromadorea</taxon>
        <taxon>Rhabditida</taxon>
        <taxon>Rhabditina</taxon>
        <taxon>Diplogasteromorpha</taxon>
        <taxon>Diplogasteroidea</taxon>
        <taxon>Neodiplogasteridae</taxon>
        <taxon>Pristionchus</taxon>
    </lineage>
</organism>
<evidence type="ECO:0000313" key="2">
    <source>
        <dbReference type="EMBL" id="GMR46310.1"/>
    </source>
</evidence>
<keyword evidence="1" id="KW-1133">Transmembrane helix</keyword>
<comment type="caution">
    <text evidence="2">The sequence shown here is derived from an EMBL/GenBank/DDBJ whole genome shotgun (WGS) entry which is preliminary data.</text>
</comment>
<evidence type="ECO:0000313" key="3">
    <source>
        <dbReference type="Proteomes" id="UP001328107"/>
    </source>
</evidence>
<accession>A0AAN5CKV5</accession>
<dbReference type="AlphaFoldDB" id="A0AAN5CKV5"/>
<evidence type="ECO:0008006" key="4">
    <source>
        <dbReference type="Google" id="ProtNLM"/>
    </source>
</evidence>
<dbReference type="EMBL" id="BTRK01000004">
    <property type="protein sequence ID" value="GMR46310.1"/>
    <property type="molecule type" value="Genomic_DNA"/>
</dbReference>
<sequence length="98" mass="10903">IQFAEMPSYSEVPLVKALPDRWPSLVVVGARCFDHELWIAYAAACVAGLAVCACFVVAISWHTFAVHRHVSTFSESMRNFNAAMTKVLIVQVTMFNII</sequence>
<feature type="non-terminal residue" evidence="2">
    <location>
        <position position="1"/>
    </location>
</feature>
<dbReference type="Proteomes" id="UP001328107">
    <property type="component" value="Unassembled WGS sequence"/>
</dbReference>
<feature type="transmembrane region" description="Helical" evidence="1">
    <location>
        <begin position="38"/>
        <end position="61"/>
    </location>
</feature>
<proteinExistence type="predicted"/>
<keyword evidence="1" id="KW-0812">Transmembrane</keyword>
<keyword evidence="1" id="KW-0472">Membrane</keyword>
<keyword evidence="3" id="KW-1185">Reference proteome</keyword>
<evidence type="ECO:0000256" key="1">
    <source>
        <dbReference type="SAM" id="Phobius"/>
    </source>
</evidence>